<dbReference type="AlphaFoldDB" id="A0A401QZX0"/>
<organism evidence="2 3">
    <name type="scientific">Streptomyces noursei</name>
    <name type="common">Streptomyces albulus</name>
    <dbReference type="NCBI Taxonomy" id="1971"/>
    <lineage>
        <taxon>Bacteria</taxon>
        <taxon>Bacillati</taxon>
        <taxon>Actinomycetota</taxon>
        <taxon>Actinomycetes</taxon>
        <taxon>Kitasatosporales</taxon>
        <taxon>Streptomycetaceae</taxon>
        <taxon>Streptomyces</taxon>
    </lineage>
</organism>
<comment type="caution">
    <text evidence="2">The sequence shown here is derived from an EMBL/GenBank/DDBJ whole genome shotgun (WGS) entry which is preliminary data.</text>
</comment>
<name>A0A401QZX0_STRNR</name>
<evidence type="ECO:0000313" key="2">
    <source>
        <dbReference type="EMBL" id="GCB90916.1"/>
    </source>
</evidence>
<dbReference type="Proteomes" id="UP000288351">
    <property type="component" value="Unassembled WGS sequence"/>
</dbReference>
<accession>A0A401QZX0</accession>
<sequence length="104" mass="11891">MRGQRGGRALGRWSLTTAPRTVRHPPRAWHLAQPRRPLRAPRDWPRRPSPATMARPYWSTTRAPWGGGSHDTEALVSVRDALESNPERFAHVECFVPDMDERTS</sequence>
<reference evidence="2 3" key="1">
    <citation type="journal article" date="2019" name="Microbiol. Resour. Announc.">
        <title>Draft Genome Sequence of the Most Traditional epsilon-Poly-l-Lysine Producer, Streptomyces albulus NBRC14147.</title>
        <authorList>
            <person name="Yamanaka K."/>
            <person name="Hamano Y."/>
        </authorList>
    </citation>
    <scope>NUCLEOTIDE SEQUENCE [LARGE SCALE GENOMIC DNA]</scope>
    <source>
        <strain evidence="2 3">NBRC 14147</strain>
    </source>
</reference>
<dbReference type="EMBL" id="BHXC01000006">
    <property type="protein sequence ID" value="GCB90916.1"/>
    <property type="molecule type" value="Genomic_DNA"/>
</dbReference>
<gene>
    <name evidence="2" type="ORF">SALB_03624</name>
</gene>
<evidence type="ECO:0000313" key="3">
    <source>
        <dbReference type="Proteomes" id="UP000288351"/>
    </source>
</evidence>
<protein>
    <submittedName>
        <fullName evidence="2">Uncharacterized protein</fullName>
    </submittedName>
</protein>
<proteinExistence type="predicted"/>
<evidence type="ECO:0000256" key="1">
    <source>
        <dbReference type="SAM" id="MobiDB-lite"/>
    </source>
</evidence>
<feature type="region of interest" description="Disordered" evidence="1">
    <location>
        <begin position="1"/>
        <end position="71"/>
    </location>
</feature>